<dbReference type="PIRSF" id="PIRSF000189">
    <property type="entry name" value="D-aa_oxidase"/>
    <property type="match status" value="1"/>
</dbReference>
<dbReference type="PROSITE" id="PS00677">
    <property type="entry name" value="DAO"/>
    <property type="match status" value="1"/>
</dbReference>
<evidence type="ECO:0000256" key="1">
    <source>
        <dbReference type="ARBA" id="ARBA00001974"/>
    </source>
</evidence>
<organism evidence="8 9">
    <name type="scientific">Oidiodendron maius (strain Zn)</name>
    <dbReference type="NCBI Taxonomy" id="913774"/>
    <lineage>
        <taxon>Eukaryota</taxon>
        <taxon>Fungi</taxon>
        <taxon>Dikarya</taxon>
        <taxon>Ascomycota</taxon>
        <taxon>Pezizomycotina</taxon>
        <taxon>Leotiomycetes</taxon>
        <taxon>Leotiomycetes incertae sedis</taxon>
        <taxon>Myxotrichaceae</taxon>
        <taxon>Oidiodendron</taxon>
    </lineage>
</organism>
<dbReference type="GO" id="GO:0003884">
    <property type="term" value="F:D-amino-acid oxidase activity"/>
    <property type="evidence" value="ECO:0007669"/>
    <property type="project" value="InterPro"/>
</dbReference>
<gene>
    <name evidence="8" type="ORF">OIDMADRAFT_185611</name>
</gene>
<dbReference type="Proteomes" id="UP000054321">
    <property type="component" value="Unassembled WGS sequence"/>
</dbReference>
<feature type="domain" description="FAD dependent oxidoreductase" evidence="7">
    <location>
        <begin position="103"/>
        <end position="324"/>
    </location>
</feature>
<evidence type="ECO:0000313" key="9">
    <source>
        <dbReference type="Proteomes" id="UP000054321"/>
    </source>
</evidence>
<dbReference type="OrthoDB" id="2015447at2759"/>
<dbReference type="InterPro" id="IPR006181">
    <property type="entry name" value="D-amino_acid_oxidase_CS"/>
</dbReference>
<evidence type="ECO:0000256" key="5">
    <source>
        <dbReference type="ARBA" id="ARBA00023002"/>
    </source>
</evidence>
<dbReference type="Gene3D" id="3.40.50.720">
    <property type="entry name" value="NAD(P)-binding Rossmann-like Domain"/>
    <property type="match status" value="1"/>
</dbReference>
<feature type="domain" description="FAD dependent oxidoreductase" evidence="7">
    <location>
        <begin position="8"/>
        <end position="87"/>
    </location>
</feature>
<dbReference type="InterPro" id="IPR006076">
    <property type="entry name" value="FAD-dep_OxRdtase"/>
</dbReference>
<dbReference type="Gene3D" id="3.30.9.10">
    <property type="entry name" value="D-Amino Acid Oxidase, subunit A, domain 2"/>
    <property type="match status" value="1"/>
</dbReference>
<keyword evidence="4 6" id="KW-0274">FAD</keyword>
<comment type="similarity">
    <text evidence="2">Belongs to the DAMOX/DASOX family.</text>
</comment>
<dbReference type="GO" id="GO:0005737">
    <property type="term" value="C:cytoplasm"/>
    <property type="evidence" value="ECO:0007669"/>
    <property type="project" value="TreeGrafter"/>
</dbReference>
<protein>
    <recommendedName>
        <fullName evidence="7">FAD dependent oxidoreductase domain-containing protein</fullName>
    </recommendedName>
</protein>
<evidence type="ECO:0000256" key="2">
    <source>
        <dbReference type="ARBA" id="ARBA00006730"/>
    </source>
</evidence>
<reference evidence="8 9" key="1">
    <citation type="submission" date="2014-04" db="EMBL/GenBank/DDBJ databases">
        <authorList>
            <consortium name="DOE Joint Genome Institute"/>
            <person name="Kuo A."/>
            <person name="Martino E."/>
            <person name="Perotto S."/>
            <person name="Kohler A."/>
            <person name="Nagy L.G."/>
            <person name="Floudas D."/>
            <person name="Copeland A."/>
            <person name="Barry K.W."/>
            <person name="Cichocki N."/>
            <person name="Veneault-Fourrey C."/>
            <person name="LaButti K."/>
            <person name="Lindquist E.A."/>
            <person name="Lipzen A."/>
            <person name="Lundell T."/>
            <person name="Morin E."/>
            <person name="Murat C."/>
            <person name="Sun H."/>
            <person name="Tunlid A."/>
            <person name="Henrissat B."/>
            <person name="Grigoriev I.V."/>
            <person name="Hibbett D.S."/>
            <person name="Martin F."/>
            <person name="Nordberg H.P."/>
            <person name="Cantor M.N."/>
            <person name="Hua S.X."/>
        </authorList>
    </citation>
    <scope>NUCLEOTIDE SEQUENCE [LARGE SCALE GENOMIC DNA]</scope>
    <source>
        <strain evidence="8 9">Zn</strain>
    </source>
</reference>
<dbReference type="EMBL" id="KN832870">
    <property type="protein sequence ID" value="KIN07206.1"/>
    <property type="molecule type" value="Genomic_DNA"/>
</dbReference>
<keyword evidence="3" id="KW-0285">Flavoprotein</keyword>
<dbReference type="InParanoid" id="A0A0C3HG88"/>
<feature type="binding site" evidence="6">
    <location>
        <position position="277"/>
    </location>
    <ligand>
        <name>D-dopa</name>
        <dbReference type="ChEBI" id="CHEBI:149689"/>
    </ligand>
</feature>
<evidence type="ECO:0000256" key="4">
    <source>
        <dbReference type="ARBA" id="ARBA00022827"/>
    </source>
</evidence>
<feature type="binding site" evidence="6">
    <location>
        <begin position="49"/>
        <end position="50"/>
    </location>
    <ligand>
        <name>FAD</name>
        <dbReference type="ChEBI" id="CHEBI:57692"/>
    </ligand>
</feature>
<dbReference type="InterPro" id="IPR023209">
    <property type="entry name" value="DAO"/>
</dbReference>
<feature type="binding site" evidence="6">
    <location>
        <position position="213"/>
    </location>
    <ligand>
        <name>D-dopa</name>
        <dbReference type="ChEBI" id="CHEBI:149689"/>
    </ligand>
</feature>
<keyword evidence="5" id="KW-0560">Oxidoreductase</keyword>
<dbReference type="SUPFAM" id="SSF54373">
    <property type="entry name" value="FAD-linked reductases, C-terminal domain"/>
    <property type="match status" value="1"/>
</dbReference>
<feature type="binding site" evidence="6">
    <location>
        <position position="166"/>
    </location>
    <ligand>
        <name>FAD</name>
        <dbReference type="ChEBI" id="CHEBI:57692"/>
    </ligand>
</feature>
<dbReference type="Pfam" id="PF01266">
    <property type="entry name" value="DAO"/>
    <property type="match status" value="2"/>
</dbReference>
<dbReference type="STRING" id="913774.A0A0C3HG88"/>
<feature type="binding site" evidence="6">
    <location>
        <position position="309"/>
    </location>
    <ligand>
        <name>D-dopa</name>
        <dbReference type="ChEBI" id="CHEBI:149689"/>
    </ligand>
</feature>
<dbReference type="GO" id="GO:0019478">
    <property type="term" value="P:D-amino acid catabolic process"/>
    <property type="evidence" value="ECO:0007669"/>
    <property type="project" value="TreeGrafter"/>
</dbReference>
<evidence type="ECO:0000256" key="3">
    <source>
        <dbReference type="ARBA" id="ARBA00022630"/>
    </source>
</evidence>
<name>A0A0C3HG88_OIDMZ</name>
<keyword evidence="9" id="KW-1185">Reference proteome</keyword>
<dbReference type="PANTHER" id="PTHR11530:SF16">
    <property type="entry name" value="D-AMINO ACID OXIDASE (AFU_ORTHOLOGUE AFUA_5G11290)"/>
    <property type="match status" value="1"/>
</dbReference>
<dbReference type="AlphaFoldDB" id="A0A0C3HG88"/>
<reference evidence="9" key="2">
    <citation type="submission" date="2015-01" db="EMBL/GenBank/DDBJ databases">
        <title>Evolutionary Origins and Diversification of the Mycorrhizal Mutualists.</title>
        <authorList>
            <consortium name="DOE Joint Genome Institute"/>
            <consortium name="Mycorrhizal Genomics Consortium"/>
            <person name="Kohler A."/>
            <person name="Kuo A."/>
            <person name="Nagy L.G."/>
            <person name="Floudas D."/>
            <person name="Copeland A."/>
            <person name="Barry K.W."/>
            <person name="Cichocki N."/>
            <person name="Veneault-Fourrey C."/>
            <person name="LaButti K."/>
            <person name="Lindquist E.A."/>
            <person name="Lipzen A."/>
            <person name="Lundell T."/>
            <person name="Morin E."/>
            <person name="Murat C."/>
            <person name="Riley R."/>
            <person name="Ohm R."/>
            <person name="Sun H."/>
            <person name="Tunlid A."/>
            <person name="Henrissat B."/>
            <person name="Grigoriev I.V."/>
            <person name="Hibbett D.S."/>
            <person name="Martin F."/>
        </authorList>
    </citation>
    <scope>NUCLEOTIDE SEQUENCE [LARGE SCALE GENOMIC DNA]</scope>
    <source>
        <strain evidence="9">Zn</strain>
    </source>
</reference>
<evidence type="ECO:0000256" key="6">
    <source>
        <dbReference type="PIRSR" id="PIRSR000189-1"/>
    </source>
</evidence>
<sequence length="329" mass="35785">MAHSTKEIIVLGAGVTGLQTALSLLTSHAGYKVTLVATHFPGDISINYTSPLAGGHWRSHAGLSAADALLRAWDARTYEVWLRLLREGDGKAGEGYEDRYQSVCINVPQYLVYLYTRVTELGARIIKSTVDVSSGLDGAVRDAKRIVLSSDPSLDKSFIFALINATGLSARHILEPEEAAKLYPIRGQTILVKGEANRARTYTDFGAGEEIAYVIPRAGSGTTIIGGCKQTGNYDQGVDEKLNDRIIERVVQEGMARELQTGKDGRFEIISYQVGWRPARKGGPRVELEKKSSGKFDGTWLVHAYGHSGGGYQESVGSAERVVEILKEL</sequence>
<proteinExistence type="inferred from homology"/>
<accession>A0A0C3HG88</accession>
<evidence type="ECO:0000259" key="7">
    <source>
        <dbReference type="Pfam" id="PF01266"/>
    </source>
</evidence>
<dbReference type="PANTHER" id="PTHR11530">
    <property type="entry name" value="D-AMINO ACID OXIDASE"/>
    <property type="match status" value="1"/>
</dbReference>
<dbReference type="SUPFAM" id="SSF51971">
    <property type="entry name" value="Nucleotide-binding domain"/>
    <property type="match status" value="1"/>
</dbReference>
<evidence type="ECO:0000313" key="8">
    <source>
        <dbReference type="EMBL" id="KIN07206.1"/>
    </source>
</evidence>
<comment type="cofactor">
    <cofactor evidence="1 6">
        <name>FAD</name>
        <dbReference type="ChEBI" id="CHEBI:57692"/>
    </cofactor>
</comment>
<dbReference type="GO" id="GO:0071949">
    <property type="term" value="F:FAD binding"/>
    <property type="evidence" value="ECO:0007669"/>
    <property type="project" value="InterPro"/>
</dbReference>
<dbReference type="HOGENOM" id="CLU_034311_1_0_1"/>